<reference evidence="15" key="1">
    <citation type="submission" date="2023-07" db="EMBL/GenBank/DDBJ databases">
        <title>The genome sequence of Rhodocytophaga aerolata KACC 12507.</title>
        <authorList>
            <person name="Zhang X."/>
        </authorList>
    </citation>
    <scope>NUCLEOTIDE SEQUENCE</scope>
    <source>
        <strain evidence="15">KACC 12507</strain>
    </source>
</reference>
<feature type="signal peptide" evidence="13">
    <location>
        <begin position="1"/>
        <end position="24"/>
    </location>
</feature>
<dbReference type="InterPro" id="IPR000531">
    <property type="entry name" value="Beta-barrel_TonB"/>
</dbReference>
<evidence type="ECO:0000256" key="11">
    <source>
        <dbReference type="RuleBase" id="RU003357"/>
    </source>
</evidence>
<dbReference type="InterPro" id="IPR023996">
    <property type="entry name" value="TonB-dep_OMP_SusC/RagA"/>
</dbReference>
<evidence type="ECO:0000256" key="8">
    <source>
        <dbReference type="ARBA" id="ARBA00023136"/>
    </source>
</evidence>
<evidence type="ECO:0000256" key="12">
    <source>
        <dbReference type="SAM" id="MobiDB-lite"/>
    </source>
</evidence>
<proteinExistence type="inferred from homology"/>
<evidence type="ECO:0000313" key="16">
    <source>
        <dbReference type="Proteomes" id="UP001168528"/>
    </source>
</evidence>
<evidence type="ECO:0000256" key="6">
    <source>
        <dbReference type="ARBA" id="ARBA00023004"/>
    </source>
</evidence>
<comment type="caution">
    <text evidence="15">The sequence shown here is derived from an EMBL/GenBank/DDBJ whole genome shotgun (WGS) entry which is preliminary data.</text>
</comment>
<dbReference type="SUPFAM" id="SSF56935">
    <property type="entry name" value="Porins"/>
    <property type="match status" value="1"/>
</dbReference>
<comment type="similarity">
    <text evidence="10 11">Belongs to the TonB-dependent receptor family.</text>
</comment>
<feature type="domain" description="Secretin/TonB short N-terminal" evidence="14">
    <location>
        <begin position="57"/>
        <end position="109"/>
    </location>
</feature>
<feature type="region of interest" description="Disordered" evidence="12">
    <location>
        <begin position="1046"/>
        <end position="1076"/>
    </location>
</feature>
<keyword evidence="6" id="KW-0408">Iron</keyword>
<dbReference type="Gene3D" id="2.170.130.10">
    <property type="entry name" value="TonB-dependent receptor, plug domain"/>
    <property type="match status" value="1"/>
</dbReference>
<dbReference type="RefSeq" id="WP_302041035.1">
    <property type="nucleotide sequence ID" value="NZ_JAUKPO010000027.1"/>
</dbReference>
<keyword evidence="13" id="KW-0732">Signal</keyword>
<evidence type="ECO:0000256" key="1">
    <source>
        <dbReference type="ARBA" id="ARBA00004571"/>
    </source>
</evidence>
<dbReference type="InterPro" id="IPR039426">
    <property type="entry name" value="TonB-dep_rcpt-like"/>
</dbReference>
<organism evidence="15 16">
    <name type="scientific">Rhodocytophaga aerolata</name>
    <dbReference type="NCBI Taxonomy" id="455078"/>
    <lineage>
        <taxon>Bacteria</taxon>
        <taxon>Pseudomonadati</taxon>
        <taxon>Bacteroidota</taxon>
        <taxon>Cytophagia</taxon>
        <taxon>Cytophagales</taxon>
        <taxon>Rhodocytophagaceae</taxon>
        <taxon>Rhodocytophaga</taxon>
    </lineage>
</organism>
<dbReference type="NCBIfam" id="TIGR04057">
    <property type="entry name" value="SusC_RagA_signa"/>
    <property type="match status" value="1"/>
</dbReference>
<comment type="subcellular location">
    <subcellularLocation>
        <location evidence="1 10">Cell outer membrane</location>
        <topology evidence="1 10">Multi-pass membrane protein</topology>
    </subcellularLocation>
</comment>
<keyword evidence="8 10" id="KW-0472">Membrane</keyword>
<evidence type="ECO:0000256" key="7">
    <source>
        <dbReference type="ARBA" id="ARBA00023077"/>
    </source>
</evidence>
<keyword evidence="16" id="KW-1185">Reference proteome</keyword>
<dbReference type="SUPFAM" id="SSF49464">
    <property type="entry name" value="Carboxypeptidase regulatory domain-like"/>
    <property type="match status" value="1"/>
</dbReference>
<evidence type="ECO:0000256" key="10">
    <source>
        <dbReference type="PROSITE-ProRule" id="PRU01360"/>
    </source>
</evidence>
<keyword evidence="9 10" id="KW-0998">Cell outer membrane</keyword>
<accession>A0ABT8RGF7</accession>
<dbReference type="InterPro" id="IPR008969">
    <property type="entry name" value="CarboxyPept-like_regulatory"/>
</dbReference>
<dbReference type="NCBIfam" id="TIGR04056">
    <property type="entry name" value="OMP_RagA_SusC"/>
    <property type="match status" value="1"/>
</dbReference>
<evidence type="ECO:0000256" key="13">
    <source>
        <dbReference type="SAM" id="SignalP"/>
    </source>
</evidence>
<dbReference type="InterPro" id="IPR011662">
    <property type="entry name" value="Secretin/TonB_short_N"/>
</dbReference>
<keyword evidence="3 10" id="KW-1134">Transmembrane beta strand</keyword>
<dbReference type="EMBL" id="JAUKPO010000027">
    <property type="protein sequence ID" value="MDO1450233.1"/>
    <property type="molecule type" value="Genomic_DNA"/>
</dbReference>
<name>A0ABT8RGF7_9BACT</name>
<dbReference type="Pfam" id="PF00593">
    <property type="entry name" value="TonB_dep_Rec_b-barrel"/>
    <property type="match status" value="1"/>
</dbReference>
<evidence type="ECO:0000256" key="4">
    <source>
        <dbReference type="ARBA" id="ARBA00022496"/>
    </source>
</evidence>
<dbReference type="PROSITE" id="PS52016">
    <property type="entry name" value="TONB_DEPENDENT_REC_3"/>
    <property type="match status" value="1"/>
</dbReference>
<protein>
    <submittedName>
        <fullName evidence="15">SusC/RagA family TonB-linked outer membrane protein</fullName>
    </submittedName>
</protein>
<dbReference type="InterPro" id="IPR023997">
    <property type="entry name" value="TonB-dep_OMP_SusC/RagA_CS"/>
</dbReference>
<evidence type="ECO:0000313" key="15">
    <source>
        <dbReference type="EMBL" id="MDO1450233.1"/>
    </source>
</evidence>
<sequence>MKKTPRYWVLFVLLLHGVSGQIHAQTIAYAANKGQEGNKQTLYLSDLLEELTEAYQVSFVFETKLVKSKTIELERNDKTTVDDVLDRVLPQLNLKYKKIKGNTYVISPKEESAGTTLEKIEREVNLTESTIGNQDNLVQNNYLSTFQTPVLRTLSTPVFAVRGKVRADNGEELPGVNVVVKGTSIGTTTNVTGDYTLNTPDGNGTLVFSYIGYTTSEVPINNQSVIDVTLQPDVKSLSEVVVVGYGTQQKRDITGAVASVSAKNIKDLPVASIQEGLAAQVAGVQVQQTTGAPGRGLTVRVRGTGSISAANSPLYVVDGYPLGTQNISLINPNDIESIEVLKDASAAAIYGSRGANGVVLITTKKGKPGRTSIQFDYFTGLQQPERVINMLNAAEFAEHSKEAFNAAWIDRGGSASDPNSARPDGQRLRYPDQFENPASLGKGTDWQREVFRTAPMHNYQVTASGGGEKSRFLLSAGYFNQKGIVIGSDFKRFTARANVEANLSDKLIVGLNMAPSYALENRVNTDGHWASDGVINGALAIIPSIPVYNPDGSYASQVNFGFGTPGIPSPVAIAREIDNPITTFRNLGNVYAELEIIKNLRLRTTLGADINLDRNNYYRPSNVPANQQPAPTIATGRSETSQEINWLNENTLTYSTTFNERHALDALVGFTAQKNLYERNNLSATNFPNDLVRTLNAGTITGGQSFQDEWSLVSYLGRINYRFADKYLLTATIRRDGSSRFGANNKYGVFPSASIGWRISQEGFMQNVNFISDLKLRISYGLTGNNTIPNYGAIGLLGADNYSLGAGTSTLVNGLAQTTISNPDLTWERSNQLDIGLEWGLFEDRLFFTADYYDKNTYDLLLNVPVPTSTGFSTALQNIGKVNNKGFEFAINSRNLTGAFTWTTNFNISFNRNKVLALGPQGDPIRSGSGIGDTHITEVGQPLGNFFGYIQEGIFLDQADLDASAKFSDARPGDVKYTDIDGDGLITPNDRTRIGNNQPDFIYGLTNTLIFKNFDLNVILQGVQGADILNLSLRFLENLEGNQNQRSTVLDRWRSPEQPGNGRVPRSNSRTTGNNNQVSTRWIEEGSFLRIRNITLGYNVPKEVASKIFLQSARVYAGIQNAYTFTSYGGYNPEVNLGGDQALTPGTDYGGYPLPRTFTLGLNLGF</sequence>
<keyword evidence="7 11" id="KW-0798">TonB box</keyword>
<feature type="chain" id="PRO_5047296178" evidence="13">
    <location>
        <begin position="25"/>
        <end position="1166"/>
    </location>
</feature>
<evidence type="ECO:0000256" key="2">
    <source>
        <dbReference type="ARBA" id="ARBA00022448"/>
    </source>
</evidence>
<dbReference type="Proteomes" id="UP001168528">
    <property type="component" value="Unassembled WGS sequence"/>
</dbReference>
<keyword evidence="2 10" id="KW-0813">Transport</keyword>
<dbReference type="InterPro" id="IPR037066">
    <property type="entry name" value="Plug_dom_sf"/>
</dbReference>
<dbReference type="InterPro" id="IPR036942">
    <property type="entry name" value="Beta-barrel_TonB_sf"/>
</dbReference>
<keyword evidence="4" id="KW-0410">Iron transport</keyword>
<dbReference type="Pfam" id="PF13715">
    <property type="entry name" value="CarbopepD_reg_2"/>
    <property type="match status" value="1"/>
</dbReference>
<feature type="compositionally biased region" description="Polar residues" evidence="12">
    <location>
        <begin position="1066"/>
        <end position="1076"/>
    </location>
</feature>
<gene>
    <name evidence="15" type="ORF">Q0590_28390</name>
</gene>
<dbReference type="Gene3D" id="2.40.170.20">
    <property type="entry name" value="TonB-dependent receptor, beta-barrel domain"/>
    <property type="match status" value="1"/>
</dbReference>
<dbReference type="Pfam" id="PF07715">
    <property type="entry name" value="Plug"/>
    <property type="match status" value="1"/>
</dbReference>
<dbReference type="InterPro" id="IPR012910">
    <property type="entry name" value="Plug_dom"/>
</dbReference>
<keyword evidence="4" id="KW-0406">Ion transport</keyword>
<keyword evidence="5 10" id="KW-0812">Transmembrane</keyword>
<evidence type="ECO:0000256" key="5">
    <source>
        <dbReference type="ARBA" id="ARBA00022692"/>
    </source>
</evidence>
<evidence type="ECO:0000256" key="3">
    <source>
        <dbReference type="ARBA" id="ARBA00022452"/>
    </source>
</evidence>
<dbReference type="Gene3D" id="2.60.40.1120">
    <property type="entry name" value="Carboxypeptidase-like, regulatory domain"/>
    <property type="match status" value="1"/>
</dbReference>
<evidence type="ECO:0000256" key="9">
    <source>
        <dbReference type="ARBA" id="ARBA00023237"/>
    </source>
</evidence>
<dbReference type="SMART" id="SM00965">
    <property type="entry name" value="STN"/>
    <property type="match status" value="1"/>
</dbReference>
<evidence type="ECO:0000259" key="14">
    <source>
        <dbReference type="SMART" id="SM00965"/>
    </source>
</evidence>